<gene>
    <name evidence="2" type="ORF">E2C01_081566</name>
</gene>
<dbReference type="Proteomes" id="UP000324222">
    <property type="component" value="Unassembled WGS sequence"/>
</dbReference>
<organism evidence="2 3">
    <name type="scientific">Portunus trituberculatus</name>
    <name type="common">Swimming crab</name>
    <name type="synonym">Neptunus trituberculatus</name>
    <dbReference type="NCBI Taxonomy" id="210409"/>
    <lineage>
        <taxon>Eukaryota</taxon>
        <taxon>Metazoa</taxon>
        <taxon>Ecdysozoa</taxon>
        <taxon>Arthropoda</taxon>
        <taxon>Crustacea</taxon>
        <taxon>Multicrustacea</taxon>
        <taxon>Malacostraca</taxon>
        <taxon>Eumalacostraca</taxon>
        <taxon>Eucarida</taxon>
        <taxon>Decapoda</taxon>
        <taxon>Pleocyemata</taxon>
        <taxon>Brachyura</taxon>
        <taxon>Eubrachyura</taxon>
        <taxon>Portunoidea</taxon>
        <taxon>Portunidae</taxon>
        <taxon>Portuninae</taxon>
        <taxon>Portunus</taxon>
    </lineage>
</organism>
<protein>
    <submittedName>
        <fullName evidence="2">Uncharacterized protein</fullName>
    </submittedName>
</protein>
<name>A0A5B7IML1_PORTR</name>
<comment type="caution">
    <text evidence="2">The sequence shown here is derived from an EMBL/GenBank/DDBJ whole genome shotgun (WGS) entry which is preliminary data.</text>
</comment>
<evidence type="ECO:0000313" key="2">
    <source>
        <dbReference type="EMBL" id="MPC86731.1"/>
    </source>
</evidence>
<keyword evidence="3" id="KW-1185">Reference proteome</keyword>
<proteinExistence type="predicted"/>
<feature type="compositionally biased region" description="Gly residues" evidence="1">
    <location>
        <begin position="27"/>
        <end position="37"/>
    </location>
</feature>
<sequence length="73" mass="7085">MAPAGQCPATLPPTAPQQAAAPTQSVGAGGGGGGGRQGVLQASQLTSPPDKPSSCPAAAEDWSELSHSLTHTH</sequence>
<reference evidence="2 3" key="1">
    <citation type="submission" date="2019-05" db="EMBL/GenBank/DDBJ databases">
        <title>Another draft genome of Portunus trituberculatus and its Hox gene families provides insights of decapod evolution.</title>
        <authorList>
            <person name="Jeong J.-H."/>
            <person name="Song I."/>
            <person name="Kim S."/>
            <person name="Choi T."/>
            <person name="Kim D."/>
            <person name="Ryu S."/>
            <person name="Kim W."/>
        </authorList>
    </citation>
    <scope>NUCLEOTIDE SEQUENCE [LARGE SCALE GENOMIC DNA]</scope>
    <source>
        <tissue evidence="2">Muscle</tissue>
    </source>
</reference>
<evidence type="ECO:0000256" key="1">
    <source>
        <dbReference type="SAM" id="MobiDB-lite"/>
    </source>
</evidence>
<dbReference type="EMBL" id="VSRR010072330">
    <property type="protein sequence ID" value="MPC86731.1"/>
    <property type="molecule type" value="Genomic_DNA"/>
</dbReference>
<evidence type="ECO:0000313" key="3">
    <source>
        <dbReference type="Proteomes" id="UP000324222"/>
    </source>
</evidence>
<feature type="region of interest" description="Disordered" evidence="1">
    <location>
        <begin position="1"/>
        <end position="73"/>
    </location>
</feature>
<dbReference type="AlphaFoldDB" id="A0A5B7IML1"/>
<accession>A0A5B7IML1</accession>